<evidence type="ECO:0000256" key="5">
    <source>
        <dbReference type="ARBA" id="ARBA00023157"/>
    </source>
</evidence>
<evidence type="ECO:0000256" key="1">
    <source>
        <dbReference type="ARBA" id="ARBA00008987"/>
    </source>
</evidence>
<evidence type="ECO:0000256" key="2">
    <source>
        <dbReference type="ARBA" id="ARBA00020570"/>
    </source>
</evidence>
<evidence type="ECO:0000256" key="3">
    <source>
        <dbReference type="ARBA" id="ARBA00022448"/>
    </source>
</evidence>
<feature type="active site" description="Nucleophile" evidence="9">
    <location>
        <position position="34"/>
    </location>
</feature>
<feature type="site" description="Contributes to redox potential value" evidence="9">
    <location>
        <position position="33"/>
    </location>
</feature>
<keyword evidence="5 10" id="KW-1015">Disulfide bond</keyword>
<evidence type="ECO:0000256" key="9">
    <source>
        <dbReference type="PIRSR" id="PIRSR000077-1"/>
    </source>
</evidence>
<dbReference type="InterPro" id="IPR013766">
    <property type="entry name" value="Thioredoxin_domain"/>
</dbReference>
<evidence type="ECO:0000313" key="12">
    <source>
        <dbReference type="EMBL" id="MBC8560107.1"/>
    </source>
</evidence>
<dbReference type="SUPFAM" id="SSF52833">
    <property type="entry name" value="Thioredoxin-like"/>
    <property type="match status" value="1"/>
</dbReference>
<comment type="caution">
    <text evidence="12">The sequence shown here is derived from an EMBL/GenBank/DDBJ whole genome shotgun (WGS) entry which is preliminary data.</text>
</comment>
<comment type="similarity">
    <text evidence="1 8">Belongs to the thioredoxin family.</text>
</comment>
<evidence type="ECO:0000256" key="8">
    <source>
        <dbReference type="PIRNR" id="PIRNR000077"/>
    </source>
</evidence>
<dbReference type="Pfam" id="PF00085">
    <property type="entry name" value="Thioredoxin"/>
    <property type="match status" value="1"/>
</dbReference>
<dbReference type="GO" id="GO:0005829">
    <property type="term" value="C:cytosol"/>
    <property type="evidence" value="ECO:0007669"/>
    <property type="project" value="TreeGrafter"/>
</dbReference>
<dbReference type="InterPro" id="IPR017937">
    <property type="entry name" value="Thioredoxin_CS"/>
</dbReference>
<feature type="site" description="Deprotonates C-terminal active site Cys" evidence="9">
    <location>
        <position position="25"/>
    </location>
</feature>
<keyword evidence="4" id="KW-0249">Electron transport</keyword>
<dbReference type="RefSeq" id="WP_249295062.1">
    <property type="nucleotide sequence ID" value="NZ_JACRSV010000002.1"/>
</dbReference>
<keyword evidence="6 10" id="KW-0676">Redox-active center</keyword>
<keyword evidence="3" id="KW-0813">Transport</keyword>
<evidence type="ECO:0000313" key="13">
    <source>
        <dbReference type="Proteomes" id="UP000610760"/>
    </source>
</evidence>
<keyword evidence="13" id="KW-1185">Reference proteome</keyword>
<dbReference type="AlphaFoldDB" id="A0A926E4K3"/>
<feature type="disulfide bond" description="Redox-active" evidence="10">
    <location>
        <begin position="31"/>
        <end position="34"/>
    </location>
</feature>
<dbReference type="PANTHER" id="PTHR45663">
    <property type="entry name" value="GEO12009P1"/>
    <property type="match status" value="1"/>
</dbReference>
<evidence type="ECO:0000256" key="7">
    <source>
        <dbReference type="NCBIfam" id="TIGR01068"/>
    </source>
</evidence>
<evidence type="ECO:0000259" key="11">
    <source>
        <dbReference type="PROSITE" id="PS51352"/>
    </source>
</evidence>
<organism evidence="12 13">
    <name type="scientific">Fumia xinanensis</name>
    <dbReference type="NCBI Taxonomy" id="2763659"/>
    <lineage>
        <taxon>Bacteria</taxon>
        <taxon>Bacillati</taxon>
        <taxon>Bacillota</taxon>
        <taxon>Clostridia</taxon>
        <taxon>Eubacteriales</taxon>
        <taxon>Oscillospiraceae</taxon>
        <taxon>Fumia</taxon>
    </lineage>
</organism>
<dbReference type="GO" id="GO:0015035">
    <property type="term" value="F:protein-disulfide reductase activity"/>
    <property type="evidence" value="ECO:0007669"/>
    <property type="project" value="UniProtKB-UniRule"/>
</dbReference>
<dbReference type="InterPro" id="IPR036249">
    <property type="entry name" value="Thioredoxin-like_sf"/>
</dbReference>
<dbReference type="PIRSF" id="PIRSF000077">
    <property type="entry name" value="Thioredoxin"/>
    <property type="match status" value="1"/>
</dbReference>
<accession>A0A926E4K3</accession>
<dbReference type="PROSITE" id="PS51352">
    <property type="entry name" value="THIOREDOXIN_2"/>
    <property type="match status" value="1"/>
</dbReference>
<dbReference type="GO" id="GO:0045454">
    <property type="term" value="P:cell redox homeostasis"/>
    <property type="evidence" value="ECO:0007669"/>
    <property type="project" value="TreeGrafter"/>
</dbReference>
<dbReference type="PRINTS" id="PR00421">
    <property type="entry name" value="THIOREDOXIN"/>
</dbReference>
<dbReference type="CDD" id="cd02947">
    <property type="entry name" value="TRX_family"/>
    <property type="match status" value="1"/>
</dbReference>
<protein>
    <recommendedName>
        <fullName evidence="2 7">Thioredoxin</fullName>
    </recommendedName>
</protein>
<evidence type="ECO:0000256" key="10">
    <source>
        <dbReference type="PIRSR" id="PIRSR000077-4"/>
    </source>
</evidence>
<dbReference type="PROSITE" id="PS00194">
    <property type="entry name" value="THIOREDOXIN_1"/>
    <property type="match status" value="1"/>
</dbReference>
<gene>
    <name evidence="12" type="primary">trxA</name>
    <name evidence="12" type="ORF">H8710_08510</name>
</gene>
<evidence type="ECO:0000256" key="6">
    <source>
        <dbReference type="ARBA" id="ARBA00023284"/>
    </source>
</evidence>
<sequence length="103" mass="11201">MSALTINKKNFKSEVLSSDQPVLLDFWAPWCGPCRMFSPVIDEVAEENGDSVKVGKVNIDEELELAQEFGVTSIPTLILIKGGKVSAKSVGMRSKDAVEEMIG</sequence>
<dbReference type="EMBL" id="JACRSV010000002">
    <property type="protein sequence ID" value="MBC8560107.1"/>
    <property type="molecule type" value="Genomic_DNA"/>
</dbReference>
<name>A0A926E4K3_9FIRM</name>
<feature type="active site" description="Nucleophile" evidence="9">
    <location>
        <position position="31"/>
    </location>
</feature>
<feature type="domain" description="Thioredoxin" evidence="11">
    <location>
        <begin position="1"/>
        <end position="103"/>
    </location>
</feature>
<proteinExistence type="inferred from homology"/>
<feature type="site" description="Contributes to redox potential value" evidence="9">
    <location>
        <position position="32"/>
    </location>
</feature>
<evidence type="ECO:0000256" key="4">
    <source>
        <dbReference type="ARBA" id="ARBA00022982"/>
    </source>
</evidence>
<dbReference type="InterPro" id="IPR005746">
    <property type="entry name" value="Thioredoxin"/>
</dbReference>
<dbReference type="PANTHER" id="PTHR45663:SF11">
    <property type="entry name" value="GEO12009P1"/>
    <property type="match status" value="1"/>
</dbReference>
<dbReference type="Gene3D" id="3.40.30.10">
    <property type="entry name" value="Glutaredoxin"/>
    <property type="match status" value="1"/>
</dbReference>
<dbReference type="NCBIfam" id="TIGR01068">
    <property type="entry name" value="thioredoxin"/>
    <property type="match status" value="1"/>
</dbReference>
<reference evidence="12" key="1">
    <citation type="submission" date="2020-08" db="EMBL/GenBank/DDBJ databases">
        <title>Genome public.</title>
        <authorList>
            <person name="Liu C."/>
            <person name="Sun Q."/>
        </authorList>
    </citation>
    <scope>NUCLEOTIDE SEQUENCE</scope>
    <source>
        <strain evidence="12">NSJ-33</strain>
    </source>
</reference>
<dbReference type="Proteomes" id="UP000610760">
    <property type="component" value="Unassembled WGS sequence"/>
</dbReference>
<dbReference type="FunFam" id="3.40.30.10:FF:000001">
    <property type="entry name" value="Thioredoxin"/>
    <property type="match status" value="1"/>
</dbReference>